<name>A0A4Y2RH75_ARAVE</name>
<keyword evidence="2" id="KW-1185">Reference proteome</keyword>
<dbReference type="AlphaFoldDB" id="A0A4Y2RH75"/>
<evidence type="ECO:0000313" key="1">
    <source>
        <dbReference type="EMBL" id="GBN74225.1"/>
    </source>
</evidence>
<dbReference type="EMBL" id="BGPR01016816">
    <property type="protein sequence ID" value="GBN74225.1"/>
    <property type="molecule type" value="Genomic_DNA"/>
</dbReference>
<comment type="caution">
    <text evidence="1">The sequence shown here is derived from an EMBL/GenBank/DDBJ whole genome shotgun (WGS) entry which is preliminary data.</text>
</comment>
<accession>A0A4Y2RH75</accession>
<reference evidence="1 2" key="1">
    <citation type="journal article" date="2019" name="Sci. Rep.">
        <title>Orb-weaving spider Araneus ventricosus genome elucidates the spidroin gene catalogue.</title>
        <authorList>
            <person name="Kono N."/>
            <person name="Nakamura H."/>
            <person name="Ohtoshi R."/>
            <person name="Moran D.A.P."/>
            <person name="Shinohara A."/>
            <person name="Yoshida Y."/>
            <person name="Fujiwara M."/>
            <person name="Mori M."/>
            <person name="Tomita M."/>
            <person name="Arakawa K."/>
        </authorList>
    </citation>
    <scope>NUCLEOTIDE SEQUENCE [LARGE SCALE GENOMIC DNA]</scope>
</reference>
<gene>
    <name evidence="1" type="ORF">AVEN_63737_1</name>
</gene>
<proteinExistence type="predicted"/>
<organism evidence="1 2">
    <name type="scientific">Araneus ventricosus</name>
    <name type="common">Orbweaver spider</name>
    <name type="synonym">Epeira ventricosa</name>
    <dbReference type="NCBI Taxonomy" id="182803"/>
    <lineage>
        <taxon>Eukaryota</taxon>
        <taxon>Metazoa</taxon>
        <taxon>Ecdysozoa</taxon>
        <taxon>Arthropoda</taxon>
        <taxon>Chelicerata</taxon>
        <taxon>Arachnida</taxon>
        <taxon>Araneae</taxon>
        <taxon>Araneomorphae</taxon>
        <taxon>Entelegynae</taxon>
        <taxon>Araneoidea</taxon>
        <taxon>Araneidae</taxon>
        <taxon>Araneus</taxon>
    </lineage>
</organism>
<evidence type="ECO:0000313" key="2">
    <source>
        <dbReference type="Proteomes" id="UP000499080"/>
    </source>
</evidence>
<sequence>MQHSVNYHKCPQRTITVLTVIVQELLFTPMDGITNVVKHANWYTVHSFSMIGLKSSMGYDVLMVRLLIRLRRLPDSKPIPLKICRVCGTDAMKSDVVGQRILESALPAEMSS</sequence>
<dbReference type="Proteomes" id="UP000499080">
    <property type="component" value="Unassembled WGS sequence"/>
</dbReference>
<protein>
    <submittedName>
        <fullName evidence="1">Uncharacterized protein</fullName>
    </submittedName>
</protein>